<organism evidence="2 3">
    <name type="scientific">Mucilaginibacter yixingensis</name>
    <dbReference type="NCBI Taxonomy" id="1295612"/>
    <lineage>
        <taxon>Bacteria</taxon>
        <taxon>Pseudomonadati</taxon>
        <taxon>Bacteroidota</taxon>
        <taxon>Sphingobacteriia</taxon>
        <taxon>Sphingobacteriales</taxon>
        <taxon>Sphingobacteriaceae</taxon>
        <taxon>Mucilaginibacter</taxon>
    </lineage>
</organism>
<keyword evidence="3" id="KW-1185">Reference proteome</keyword>
<comment type="caution">
    <text evidence="2">The sequence shown here is derived from an EMBL/GenBank/DDBJ whole genome shotgun (WGS) entry which is preliminary data.</text>
</comment>
<reference evidence="2 3" key="1">
    <citation type="submission" date="2018-04" db="EMBL/GenBank/DDBJ databases">
        <title>Genomic Encyclopedia of Archaeal and Bacterial Type Strains, Phase II (KMG-II): from individual species to whole genera.</title>
        <authorList>
            <person name="Goeker M."/>
        </authorList>
    </citation>
    <scope>NUCLEOTIDE SEQUENCE [LARGE SCALE GENOMIC DNA]</scope>
    <source>
        <strain evidence="2 3">DSM 26809</strain>
    </source>
</reference>
<proteinExistence type="predicted"/>
<feature type="transmembrane region" description="Helical" evidence="1">
    <location>
        <begin position="221"/>
        <end position="242"/>
    </location>
</feature>
<dbReference type="Proteomes" id="UP000244168">
    <property type="component" value="Unassembled WGS sequence"/>
</dbReference>
<keyword evidence="1" id="KW-0812">Transmembrane</keyword>
<feature type="transmembrane region" description="Helical" evidence="1">
    <location>
        <begin position="7"/>
        <end position="24"/>
    </location>
</feature>
<keyword evidence="1" id="KW-0472">Membrane</keyword>
<evidence type="ECO:0000313" key="2">
    <source>
        <dbReference type="EMBL" id="PTQ92957.1"/>
    </source>
</evidence>
<sequence>MNKGLRLLFFGNYFVGFLAIAFNLEASAQLHMPHNSLQYYALLFMLPIVYYTYAYQHQSIDPVKADPRSRWYAKHRQFIQYSQAIMIGLSAIISVDLFVTYANRLLHLPLISWIFLAVILITATLYYGLLPGALNLRNVGWLKAFVIGFVWACCANLAPMMMTHIETGNAYPDAVLWVFLFVKNWMFCTVNAIMFDVKDYPSDANVQLKTFVVRFGLRRTIFFILMPLLAIGLFALICFALYRGLLPLQILINCIPFLLMIYVVYTMRKRHSLVYYLILIDGALLVKAICGIVAMSFAK</sequence>
<feature type="transmembrane region" description="Helical" evidence="1">
    <location>
        <begin position="110"/>
        <end position="129"/>
    </location>
</feature>
<feature type="transmembrane region" description="Helical" evidence="1">
    <location>
        <begin position="141"/>
        <end position="162"/>
    </location>
</feature>
<evidence type="ECO:0000313" key="3">
    <source>
        <dbReference type="Proteomes" id="UP000244168"/>
    </source>
</evidence>
<protein>
    <submittedName>
        <fullName evidence="2">UbiA prenyltransferase family protein</fullName>
    </submittedName>
</protein>
<dbReference type="GO" id="GO:0016020">
    <property type="term" value="C:membrane"/>
    <property type="evidence" value="ECO:0007669"/>
    <property type="project" value="UniProtKB-SubCell"/>
</dbReference>
<dbReference type="OrthoDB" id="1452981at2"/>
<dbReference type="EMBL" id="QAOQ01000010">
    <property type="protein sequence ID" value="PTQ92957.1"/>
    <property type="molecule type" value="Genomic_DNA"/>
</dbReference>
<keyword evidence="2" id="KW-0808">Transferase</keyword>
<dbReference type="AlphaFoldDB" id="A0A2T5J554"/>
<feature type="transmembrane region" description="Helical" evidence="1">
    <location>
        <begin position="36"/>
        <end position="54"/>
    </location>
</feature>
<feature type="transmembrane region" description="Helical" evidence="1">
    <location>
        <begin position="78"/>
        <end position="98"/>
    </location>
</feature>
<dbReference type="GO" id="GO:0016765">
    <property type="term" value="F:transferase activity, transferring alkyl or aryl (other than methyl) groups"/>
    <property type="evidence" value="ECO:0007669"/>
    <property type="project" value="InterPro"/>
</dbReference>
<keyword evidence="1" id="KW-1133">Transmembrane helix</keyword>
<feature type="transmembrane region" description="Helical" evidence="1">
    <location>
        <begin position="273"/>
        <end position="298"/>
    </location>
</feature>
<evidence type="ECO:0000256" key="1">
    <source>
        <dbReference type="SAM" id="Phobius"/>
    </source>
</evidence>
<accession>A0A2T5J554</accession>
<gene>
    <name evidence="2" type="ORF">C8P68_11088</name>
</gene>
<feature type="transmembrane region" description="Helical" evidence="1">
    <location>
        <begin position="174"/>
        <end position="195"/>
    </location>
</feature>
<feature type="transmembrane region" description="Helical" evidence="1">
    <location>
        <begin position="248"/>
        <end position="266"/>
    </location>
</feature>
<name>A0A2T5J554_9SPHI</name>